<evidence type="ECO:0000256" key="3">
    <source>
        <dbReference type="ARBA" id="ARBA00022833"/>
    </source>
</evidence>
<comment type="caution">
    <text evidence="6">The sequence shown here is derived from an EMBL/GenBank/DDBJ whole genome shotgun (WGS) entry which is preliminary data.</text>
</comment>
<dbReference type="InterPro" id="IPR011011">
    <property type="entry name" value="Znf_FYVE_PHD"/>
</dbReference>
<name>A0AAE1ZE98_SCHME</name>
<dbReference type="Pfam" id="PF01363">
    <property type="entry name" value="FYVE"/>
    <property type="match status" value="1"/>
</dbReference>
<keyword evidence="4" id="KW-0175">Coiled coil</keyword>
<dbReference type="InterPro" id="IPR013087">
    <property type="entry name" value="Znf_C2H2_type"/>
</dbReference>
<evidence type="ECO:0000256" key="2">
    <source>
        <dbReference type="ARBA" id="ARBA00022771"/>
    </source>
</evidence>
<reference evidence="6" key="2">
    <citation type="journal article" date="2023" name="Infect Dis Poverty">
        <title>Chromosome-scale genome of the human blood fluke Schistosoma mekongi and its implications for public health.</title>
        <authorList>
            <person name="Zhou M."/>
            <person name="Xu L."/>
            <person name="Xu D."/>
            <person name="Chen W."/>
            <person name="Khan J."/>
            <person name="Hu Y."/>
            <person name="Huang H."/>
            <person name="Wei H."/>
            <person name="Zhang Y."/>
            <person name="Chusongsang P."/>
            <person name="Tanasarnprasert K."/>
            <person name="Hu X."/>
            <person name="Limpanont Y."/>
            <person name="Lv Z."/>
        </authorList>
    </citation>
    <scope>NUCLEOTIDE SEQUENCE</scope>
    <source>
        <strain evidence="6">LV_2022a</strain>
    </source>
</reference>
<gene>
    <name evidence="6" type="ORF">MN116_003529</name>
</gene>
<dbReference type="AlphaFoldDB" id="A0AAE1ZE98"/>
<dbReference type="EMBL" id="JALJAT010000002">
    <property type="protein sequence ID" value="KAK4472260.1"/>
    <property type="molecule type" value="Genomic_DNA"/>
</dbReference>
<dbReference type="GO" id="GO:0008270">
    <property type="term" value="F:zinc ion binding"/>
    <property type="evidence" value="ECO:0007669"/>
    <property type="project" value="UniProtKB-KW"/>
</dbReference>
<dbReference type="PROSITE" id="PS00028">
    <property type="entry name" value="ZINC_FINGER_C2H2_1"/>
    <property type="match status" value="1"/>
</dbReference>
<dbReference type="Proteomes" id="UP001292079">
    <property type="component" value="Unassembled WGS sequence"/>
</dbReference>
<dbReference type="InterPro" id="IPR052727">
    <property type="entry name" value="Rab4/Rab5_effector"/>
</dbReference>
<evidence type="ECO:0000256" key="4">
    <source>
        <dbReference type="SAM" id="Coils"/>
    </source>
</evidence>
<accession>A0AAE1ZE98</accession>
<evidence type="ECO:0000313" key="6">
    <source>
        <dbReference type="EMBL" id="KAK4472260.1"/>
    </source>
</evidence>
<dbReference type="PANTHER" id="PTHR13510:SF44">
    <property type="entry name" value="RABENOSYN-5"/>
    <property type="match status" value="1"/>
</dbReference>
<dbReference type="SMART" id="SM00064">
    <property type="entry name" value="FYVE"/>
    <property type="match status" value="1"/>
</dbReference>
<dbReference type="InterPro" id="IPR013083">
    <property type="entry name" value="Znf_RING/FYVE/PHD"/>
</dbReference>
<keyword evidence="7" id="KW-1185">Reference proteome</keyword>
<dbReference type="InterPro" id="IPR000306">
    <property type="entry name" value="Znf_FYVE"/>
</dbReference>
<feature type="coiled-coil region" evidence="4">
    <location>
        <begin position="504"/>
        <end position="531"/>
    </location>
</feature>
<evidence type="ECO:0000313" key="7">
    <source>
        <dbReference type="Proteomes" id="UP001292079"/>
    </source>
</evidence>
<organism evidence="6 7">
    <name type="scientific">Schistosoma mekongi</name>
    <name type="common">Parasitic worm</name>
    <dbReference type="NCBI Taxonomy" id="38744"/>
    <lineage>
        <taxon>Eukaryota</taxon>
        <taxon>Metazoa</taxon>
        <taxon>Spiralia</taxon>
        <taxon>Lophotrochozoa</taxon>
        <taxon>Platyhelminthes</taxon>
        <taxon>Trematoda</taxon>
        <taxon>Digenea</taxon>
        <taxon>Strigeidida</taxon>
        <taxon>Schistosomatoidea</taxon>
        <taxon>Schistosomatidae</taxon>
        <taxon>Schistosoma</taxon>
    </lineage>
</organism>
<dbReference type="Gene3D" id="3.30.40.10">
    <property type="entry name" value="Zinc/RING finger domain, C3HC4 (zinc finger)"/>
    <property type="match status" value="1"/>
</dbReference>
<reference evidence="6" key="1">
    <citation type="submission" date="2022-04" db="EMBL/GenBank/DDBJ databases">
        <authorList>
            <person name="Xu L."/>
            <person name="Lv Z."/>
        </authorList>
    </citation>
    <scope>NUCLEOTIDE SEQUENCE</scope>
    <source>
        <strain evidence="6">LV_2022a</strain>
    </source>
</reference>
<proteinExistence type="predicted"/>
<keyword evidence="3" id="KW-0862">Zinc</keyword>
<sequence>MANPFDEIILEGFICPRCMLTFGTPDLLSQHFKVEHQNINIPENGECFPLNKSGLKTQNDASNSFAFYNRKNELQSLGMCHSLTSKFIELRKNHVNCSSLETNRLLIRLEKLIDVSETRESDRKAFEQAVVPWIDAKVDLCPCCGKAFGLGAEMAFPDEEDEYLDSSESNTSIYRFWPSKTNVTRLTNAILDYNPVYRRRHHCRLCGYVLCADCSYFVSIHNARNLLNALNGQDLDLFPVYLNATDPNSQSKYSLESVVSFRKRNTSSFKTDYELRICPICVNILKRKINSMKALSVDTPIIQMHIEFKELMKKVCEWLPSYTIIAESLNSGEQKYTLESARSMHSDLLQALQKIETLGRQFAEYSEPDSELYVNRVVARLALAVYRRARHFVQNYLPPLQTLPTLKEYVSLTSQRKDELAVRWSEEDKALAELMERVSSKRNFAKMDPAINPTTKRWQKFFQLPISTSNAYEKRQGKKTTIEYLNSIANKMDLVASQLMTARQEGRLRTVEQLAQELHQLEQKFQETSSSLNDTESPTL</sequence>
<protein>
    <recommendedName>
        <fullName evidence="5">C2H2-type domain-containing protein</fullName>
    </recommendedName>
</protein>
<keyword evidence="2" id="KW-0863">Zinc-finger</keyword>
<dbReference type="PANTHER" id="PTHR13510">
    <property type="entry name" value="FYVE-FINGER-CONTAINING RAB5 EFFECTOR PROTEIN RABENOSYN-5-RELATED"/>
    <property type="match status" value="1"/>
</dbReference>
<keyword evidence="1" id="KW-0479">Metal-binding</keyword>
<evidence type="ECO:0000259" key="5">
    <source>
        <dbReference type="PROSITE" id="PS00028"/>
    </source>
</evidence>
<evidence type="ECO:0000256" key="1">
    <source>
        <dbReference type="ARBA" id="ARBA00022723"/>
    </source>
</evidence>
<feature type="domain" description="C2H2-type" evidence="5">
    <location>
        <begin position="15"/>
        <end position="36"/>
    </location>
</feature>
<dbReference type="SUPFAM" id="SSF57903">
    <property type="entry name" value="FYVE/PHD zinc finger"/>
    <property type="match status" value="1"/>
</dbReference>